<dbReference type="SUPFAM" id="SSF63411">
    <property type="entry name" value="LuxS/MPP-like metallohydrolase"/>
    <property type="match status" value="4"/>
</dbReference>
<dbReference type="EMBL" id="PIPP01000001">
    <property type="protein sequence ID" value="RUO38759.1"/>
    <property type="molecule type" value="Genomic_DNA"/>
</dbReference>
<keyword evidence="20" id="KW-1185">Reference proteome</keyword>
<dbReference type="GO" id="GO:0046872">
    <property type="term" value="F:metal ion binding"/>
    <property type="evidence" value="ECO:0007669"/>
    <property type="project" value="UniProtKB-KW"/>
</dbReference>
<organism evidence="19 20">
    <name type="scientific">Aliidiomarina shirensis</name>
    <dbReference type="NCBI Taxonomy" id="1048642"/>
    <lineage>
        <taxon>Bacteria</taxon>
        <taxon>Pseudomonadati</taxon>
        <taxon>Pseudomonadota</taxon>
        <taxon>Gammaproteobacteria</taxon>
        <taxon>Alteromonadales</taxon>
        <taxon>Idiomarinaceae</taxon>
        <taxon>Aliidiomarina</taxon>
    </lineage>
</organism>
<evidence type="ECO:0000256" key="2">
    <source>
        <dbReference type="ARBA" id="ARBA00002184"/>
    </source>
</evidence>
<keyword evidence="6" id="KW-0645">Protease</keyword>
<evidence type="ECO:0000256" key="12">
    <source>
        <dbReference type="ARBA" id="ARBA00031184"/>
    </source>
</evidence>
<evidence type="ECO:0000256" key="13">
    <source>
        <dbReference type="ARBA" id="ARBA00033450"/>
    </source>
</evidence>
<dbReference type="InterPro" id="IPR054734">
    <property type="entry name" value="PqqF-like_C_4"/>
</dbReference>
<dbReference type="GO" id="GO:0004222">
    <property type="term" value="F:metalloendopeptidase activity"/>
    <property type="evidence" value="ECO:0007669"/>
    <property type="project" value="UniProtKB-EC"/>
</dbReference>
<dbReference type="EC" id="3.4.24.55" evidence="4"/>
<dbReference type="InterPro" id="IPR032632">
    <property type="entry name" value="Peptidase_M16_M"/>
</dbReference>
<dbReference type="PROSITE" id="PS00143">
    <property type="entry name" value="INSULINASE"/>
    <property type="match status" value="1"/>
</dbReference>
<dbReference type="FunFam" id="3.30.830.10:FF:000012">
    <property type="entry name" value="Protease 3"/>
    <property type="match status" value="1"/>
</dbReference>
<dbReference type="Gene3D" id="3.30.830.10">
    <property type="entry name" value="Metalloenzyme, LuxS/M16 peptidase-like"/>
    <property type="match status" value="4"/>
</dbReference>
<protein>
    <recommendedName>
        <fullName evidence="5">Protease 3</fullName>
        <ecNumber evidence="4">3.4.24.55</ecNumber>
    </recommendedName>
    <alternativeName>
        <fullName evidence="13">Pitrilysin</fullName>
    </alternativeName>
    <alternativeName>
        <fullName evidence="12">Protease III</fullName>
    </alternativeName>
    <alternativeName>
        <fullName evidence="11">Protease pi</fullName>
    </alternativeName>
</protein>
<evidence type="ECO:0000313" key="20">
    <source>
        <dbReference type="Proteomes" id="UP000286934"/>
    </source>
</evidence>
<proteinExistence type="inferred from homology"/>
<dbReference type="Pfam" id="PF00675">
    <property type="entry name" value="Peptidase_M16"/>
    <property type="match status" value="1"/>
</dbReference>
<comment type="caution">
    <text evidence="19">The sequence shown here is derived from an EMBL/GenBank/DDBJ whole genome shotgun (WGS) entry which is preliminary data.</text>
</comment>
<evidence type="ECO:0000259" key="18">
    <source>
        <dbReference type="Pfam" id="PF22456"/>
    </source>
</evidence>
<dbReference type="InterPro" id="IPR011765">
    <property type="entry name" value="Pept_M16_N"/>
</dbReference>
<evidence type="ECO:0000259" key="16">
    <source>
        <dbReference type="Pfam" id="PF05193"/>
    </source>
</evidence>
<evidence type="ECO:0000256" key="6">
    <source>
        <dbReference type="ARBA" id="ARBA00022670"/>
    </source>
</evidence>
<dbReference type="InterPro" id="IPR011249">
    <property type="entry name" value="Metalloenz_LuxS/M16"/>
</dbReference>
<evidence type="ECO:0000313" key="19">
    <source>
        <dbReference type="EMBL" id="RUO38759.1"/>
    </source>
</evidence>
<feature type="domain" description="Coenzyme PQQ synthesis protein F-like C-terminal lobe" evidence="18">
    <location>
        <begin position="768"/>
        <end position="867"/>
    </location>
</feature>
<sequence length="919" mass="103845">MNLSNTILTPESSIADSHSYRWLRLPNGLKVLLVHSPCSQQSAAAFAINAGHFQDPAEAPGIAHFLEHLLFLGTKKFPQADAFAKQVNAHGGHFNAWTGTEHSNYYFTTGNAGFAETLVHFASLFKEPLLANEWVEKERQSIEAEYRLKLKDELRRLYEVHKTTANPAHPFSKFSVGNAITLADSDTVKIRQRLQDFHQRYYVAKNAALVLAGPATLDELETLATDNFQDLNAGEQPHPLPNEPIYLEEQKSCFIKVRPIKQAARLILTFPLNEINSDYLHKTTSYIAHLLGHEGPGSLCFFLRQQHWINELSAGGGMSGYNFKDFNINMQLTDDGLLHIEEIMQACYQYIALISSDGLSDGLYHERQQMISLAYQFPESIRVVDLASQLSINMLHYRPEHVVSGDYRMDGLKPSLAKQMLAKMSPDNTRATLIHNDVVTTQKTHFYAADYSFERFSKQQLAKFQQPLAEKFAASFTIPPANPYIPERITPQPIAGHDSKTTKVNCERSGYSPTKVSCSNGVSLWHLQDEHFREPQAHIYLSLQLPLANASARNNAISRIWCELGQELLSEQFYDAEVAGMHFNLYPQQSGITLHLAGFSDRQPTLFKDLMRSLAALRSSEQHFQSVRQQLQRNWQSIHQNKPVNHLFSLLHHQLQYGSYTAEQLAASIEDLDFEHYCNLLPGMLRDAQVKLLIHGDIRVETAQELAQWVRNTLPVVTTQKSKVLRSVKRLNTGITETQFRNEHSDYAFALFIQGQSTSLREKAHFLLLNHIFNPSFFNALRTEQQLGYLVGSSYIPMHGLPGLLCYVQSPSHNTEQISSAIKSFINAFIKQLETLEESVFTNAQTAVLSHLTDSAPSMRVRAQRYWSSIINNQGQFALAGEVATEVQNSTREQFTKFCQSRLGEELSAMALSSKKASK</sequence>
<evidence type="ECO:0000256" key="4">
    <source>
        <dbReference type="ARBA" id="ARBA00012449"/>
    </source>
</evidence>
<dbReference type="RefSeq" id="WP_126806008.1">
    <property type="nucleotide sequence ID" value="NZ_PIPP01000001.1"/>
</dbReference>
<comment type="cofactor">
    <cofactor evidence="1">
        <name>Zn(2+)</name>
        <dbReference type="ChEBI" id="CHEBI:29105"/>
    </cofactor>
</comment>
<evidence type="ECO:0000256" key="10">
    <source>
        <dbReference type="ARBA" id="ARBA00023049"/>
    </source>
</evidence>
<keyword evidence="9" id="KW-0862">Zinc</keyword>
<keyword evidence="10" id="KW-0482">Metalloprotease</keyword>
<dbReference type="Pfam" id="PF22456">
    <property type="entry name" value="PqqF-like_C_4"/>
    <property type="match status" value="1"/>
</dbReference>
<dbReference type="InterPro" id="IPR050626">
    <property type="entry name" value="Peptidase_M16"/>
</dbReference>
<dbReference type="PANTHER" id="PTHR43690:SF18">
    <property type="entry name" value="INSULIN-DEGRADING ENZYME-RELATED"/>
    <property type="match status" value="1"/>
</dbReference>
<keyword evidence="8" id="KW-0378">Hydrolase</keyword>
<dbReference type="GO" id="GO:0005737">
    <property type="term" value="C:cytoplasm"/>
    <property type="evidence" value="ECO:0007669"/>
    <property type="project" value="UniProtKB-ARBA"/>
</dbReference>
<evidence type="ECO:0000256" key="14">
    <source>
        <dbReference type="RuleBase" id="RU004447"/>
    </source>
</evidence>
<evidence type="ECO:0000256" key="3">
    <source>
        <dbReference type="ARBA" id="ARBA00007261"/>
    </source>
</evidence>
<dbReference type="GO" id="GO:0006508">
    <property type="term" value="P:proteolysis"/>
    <property type="evidence" value="ECO:0007669"/>
    <property type="project" value="UniProtKB-KW"/>
</dbReference>
<accession>A0A432WYD2</accession>
<evidence type="ECO:0000256" key="8">
    <source>
        <dbReference type="ARBA" id="ARBA00022801"/>
    </source>
</evidence>
<keyword evidence="7" id="KW-0479">Metal-binding</keyword>
<evidence type="ECO:0000256" key="11">
    <source>
        <dbReference type="ARBA" id="ARBA00029597"/>
    </source>
</evidence>
<comment type="function">
    <text evidence="2">Endopeptidase that degrades small peptides of less than 7 kDa, such as glucagon and insulin.</text>
</comment>
<evidence type="ECO:0000256" key="5">
    <source>
        <dbReference type="ARBA" id="ARBA00017565"/>
    </source>
</evidence>
<evidence type="ECO:0000259" key="15">
    <source>
        <dbReference type="Pfam" id="PF00675"/>
    </source>
</evidence>
<evidence type="ECO:0000256" key="7">
    <source>
        <dbReference type="ARBA" id="ARBA00022723"/>
    </source>
</evidence>
<dbReference type="OrthoDB" id="9811314at2"/>
<feature type="domain" description="Peptidase M16 N-terminal" evidence="15">
    <location>
        <begin position="30"/>
        <end position="147"/>
    </location>
</feature>
<reference evidence="20" key="1">
    <citation type="journal article" date="2018" name="Front. Microbiol.">
        <title>Genome-Based Analysis Reveals the Taxonomy and Diversity of the Family Idiomarinaceae.</title>
        <authorList>
            <person name="Liu Y."/>
            <person name="Lai Q."/>
            <person name="Shao Z."/>
        </authorList>
    </citation>
    <scope>NUCLEOTIDE SEQUENCE [LARGE SCALE GENOMIC DNA]</scope>
    <source>
        <strain evidence="20">AIS</strain>
    </source>
</reference>
<feature type="domain" description="Peptidase M16 middle/third" evidence="17">
    <location>
        <begin position="375"/>
        <end position="667"/>
    </location>
</feature>
<comment type="similarity">
    <text evidence="3 14">Belongs to the peptidase M16 family.</text>
</comment>
<dbReference type="PANTHER" id="PTHR43690">
    <property type="entry name" value="NARDILYSIN"/>
    <property type="match status" value="1"/>
</dbReference>
<name>A0A432WYD2_9GAMM</name>
<dbReference type="InterPro" id="IPR001431">
    <property type="entry name" value="Pept_M16_Zn_BS"/>
</dbReference>
<evidence type="ECO:0000256" key="1">
    <source>
        <dbReference type="ARBA" id="ARBA00001947"/>
    </source>
</evidence>
<dbReference type="Proteomes" id="UP000286934">
    <property type="component" value="Unassembled WGS sequence"/>
</dbReference>
<dbReference type="InterPro" id="IPR007863">
    <property type="entry name" value="Peptidase_M16_C"/>
</dbReference>
<dbReference type="Pfam" id="PF16187">
    <property type="entry name" value="Peptidase_M16_M"/>
    <property type="match status" value="1"/>
</dbReference>
<dbReference type="Pfam" id="PF05193">
    <property type="entry name" value="Peptidase_M16_C"/>
    <property type="match status" value="1"/>
</dbReference>
<feature type="domain" description="Peptidase M16 C-terminal" evidence="16">
    <location>
        <begin position="191"/>
        <end position="366"/>
    </location>
</feature>
<dbReference type="AlphaFoldDB" id="A0A432WYD2"/>
<dbReference type="FunFam" id="3.30.830.10:FF:000005">
    <property type="entry name" value="nardilysin isoform X1"/>
    <property type="match status" value="1"/>
</dbReference>
<evidence type="ECO:0000256" key="9">
    <source>
        <dbReference type="ARBA" id="ARBA00022833"/>
    </source>
</evidence>
<gene>
    <name evidence="19" type="ORF">CWE13_03750</name>
</gene>
<evidence type="ECO:0000259" key="17">
    <source>
        <dbReference type="Pfam" id="PF16187"/>
    </source>
</evidence>